<dbReference type="RefSeq" id="XP_028471714.1">
    <property type="nucleotide sequence ID" value="XM_028621079.1"/>
</dbReference>
<keyword evidence="3" id="KW-1185">Reference proteome</keyword>
<organism evidence="2 3">
    <name type="scientific">Apiotrichum porosum</name>
    <dbReference type="NCBI Taxonomy" id="105984"/>
    <lineage>
        <taxon>Eukaryota</taxon>
        <taxon>Fungi</taxon>
        <taxon>Dikarya</taxon>
        <taxon>Basidiomycota</taxon>
        <taxon>Agaricomycotina</taxon>
        <taxon>Tremellomycetes</taxon>
        <taxon>Trichosporonales</taxon>
        <taxon>Trichosporonaceae</taxon>
        <taxon>Apiotrichum</taxon>
    </lineage>
</organism>
<dbReference type="AlphaFoldDB" id="A0A427XCN0"/>
<dbReference type="SUPFAM" id="SSF50974">
    <property type="entry name" value="Nitrous oxide reductase, N-terminal domain"/>
    <property type="match status" value="1"/>
</dbReference>
<dbReference type="OrthoDB" id="2591730at2759"/>
<name>A0A427XCN0_9TREE</name>
<dbReference type="GeneID" id="39590099"/>
<dbReference type="STRING" id="105984.A0A427XCN0"/>
<dbReference type="EMBL" id="RSCE01000024">
    <property type="protein sequence ID" value="RSH76567.1"/>
    <property type="molecule type" value="Genomic_DNA"/>
</dbReference>
<dbReference type="InterPro" id="IPR011045">
    <property type="entry name" value="N2O_reductase_N"/>
</dbReference>
<evidence type="ECO:0000256" key="1">
    <source>
        <dbReference type="SAM" id="SignalP"/>
    </source>
</evidence>
<evidence type="ECO:0000313" key="3">
    <source>
        <dbReference type="Proteomes" id="UP000279236"/>
    </source>
</evidence>
<feature type="chain" id="PRO_5019035614" evidence="1">
    <location>
        <begin position="18"/>
        <end position="414"/>
    </location>
</feature>
<dbReference type="Gene3D" id="2.130.10.10">
    <property type="entry name" value="YVTN repeat-like/Quinoprotein amine dehydrogenase"/>
    <property type="match status" value="1"/>
</dbReference>
<protein>
    <submittedName>
        <fullName evidence="2">Uncharacterized protein</fullName>
    </submittedName>
</protein>
<accession>A0A427XCN0</accession>
<dbReference type="Proteomes" id="UP000279236">
    <property type="component" value="Unassembled WGS sequence"/>
</dbReference>
<reference evidence="2 3" key="1">
    <citation type="submission" date="2018-11" db="EMBL/GenBank/DDBJ databases">
        <title>Genome sequence of Apiotrichum porosum DSM 27194.</title>
        <authorList>
            <person name="Aliyu H."/>
            <person name="Gorte O."/>
            <person name="Ochsenreither K."/>
        </authorList>
    </citation>
    <scope>NUCLEOTIDE SEQUENCE [LARGE SCALE GENOMIC DNA]</scope>
    <source>
        <strain evidence="2 3">DSM 27194</strain>
    </source>
</reference>
<dbReference type="InterPro" id="IPR015943">
    <property type="entry name" value="WD40/YVTN_repeat-like_dom_sf"/>
</dbReference>
<gene>
    <name evidence="2" type="ORF">EHS24_005556</name>
</gene>
<keyword evidence="1" id="KW-0732">Signal</keyword>
<sequence length="414" mass="43807">MLCHCLVLASTVGLALASPVNRWYHESLGANYFQTNGFLGNQLVSSYILPDGTLVAGTAEWTHGNGSAAINDPSPFENHPDPFLSSGSVIVVGKQVLVTNAGSNTFSAFDIDPTDPARPMYSNSYPSGYEFPNSLGASPDGKYVCVLNAGSQNGFICYESSDSGWQHMPTWDRTFGLNLTTPPHGPVGGTPSQITFASDSSRINVAIKGHLPTDLNNPTGNFTSGAIYAFMVTSDAAGQVTLADKPVVYDAGLPFGLLEDMANPGVFFAPDPSAGYEAFDFAANASVAGTVPNQVAVCWAAQSNLTNNFYVVDIGGKANITEIAIDSTTLQGEILSQHSLGTNASGTDVSIFAPPSMPTENWMYVNAAAYESVHAYRITAPGKFSLFQRYRFSDQPKGTVSSKGFAGQAVYYKA</sequence>
<proteinExistence type="predicted"/>
<comment type="caution">
    <text evidence="2">The sequence shown here is derived from an EMBL/GenBank/DDBJ whole genome shotgun (WGS) entry which is preliminary data.</text>
</comment>
<evidence type="ECO:0000313" key="2">
    <source>
        <dbReference type="EMBL" id="RSH76567.1"/>
    </source>
</evidence>
<feature type="signal peptide" evidence="1">
    <location>
        <begin position="1"/>
        <end position="17"/>
    </location>
</feature>